<dbReference type="EMBL" id="CAAALY010051687">
    <property type="protein sequence ID" value="VEL21506.1"/>
    <property type="molecule type" value="Genomic_DNA"/>
</dbReference>
<comment type="caution">
    <text evidence="2">The sequence shown here is derived from an EMBL/GenBank/DDBJ whole genome shotgun (WGS) entry which is preliminary data.</text>
</comment>
<sequence length="77" mass="8393">MSGNNAHLSLNEATATSNSDTTVQVSRLAGLAPTYSERPDLAYTSQSRPISMQTRDLDPKCRPGMPEDHTRALYGLQ</sequence>
<feature type="region of interest" description="Disordered" evidence="1">
    <location>
        <begin position="46"/>
        <end position="77"/>
    </location>
</feature>
<reference evidence="2" key="1">
    <citation type="submission" date="2018-11" db="EMBL/GenBank/DDBJ databases">
        <authorList>
            <consortium name="Pathogen Informatics"/>
        </authorList>
    </citation>
    <scope>NUCLEOTIDE SEQUENCE</scope>
</reference>
<dbReference type="Proteomes" id="UP000784294">
    <property type="component" value="Unassembled WGS sequence"/>
</dbReference>
<keyword evidence="3" id="KW-1185">Reference proteome</keyword>
<evidence type="ECO:0000313" key="3">
    <source>
        <dbReference type="Proteomes" id="UP000784294"/>
    </source>
</evidence>
<evidence type="ECO:0000313" key="2">
    <source>
        <dbReference type="EMBL" id="VEL21506.1"/>
    </source>
</evidence>
<evidence type="ECO:0000256" key="1">
    <source>
        <dbReference type="SAM" id="MobiDB-lite"/>
    </source>
</evidence>
<protein>
    <submittedName>
        <fullName evidence="2">Uncharacterized protein</fullName>
    </submittedName>
</protein>
<feature type="compositionally biased region" description="Basic and acidic residues" evidence="1">
    <location>
        <begin position="55"/>
        <end position="71"/>
    </location>
</feature>
<gene>
    <name evidence="2" type="ORF">PXEA_LOCUS14946</name>
</gene>
<organism evidence="2 3">
    <name type="scientific">Protopolystoma xenopodis</name>
    <dbReference type="NCBI Taxonomy" id="117903"/>
    <lineage>
        <taxon>Eukaryota</taxon>
        <taxon>Metazoa</taxon>
        <taxon>Spiralia</taxon>
        <taxon>Lophotrochozoa</taxon>
        <taxon>Platyhelminthes</taxon>
        <taxon>Monogenea</taxon>
        <taxon>Polyopisthocotylea</taxon>
        <taxon>Polystomatidea</taxon>
        <taxon>Polystomatidae</taxon>
        <taxon>Protopolystoma</taxon>
    </lineage>
</organism>
<feature type="region of interest" description="Disordered" evidence="1">
    <location>
        <begin position="1"/>
        <end position="22"/>
    </location>
</feature>
<dbReference type="AlphaFoldDB" id="A0A3S4ZWA4"/>
<proteinExistence type="predicted"/>
<accession>A0A3S4ZWA4</accession>
<name>A0A3S4ZWA4_9PLAT</name>